<accession>A0ABN4V032</accession>
<dbReference type="Proteomes" id="UP000185490">
    <property type="component" value="Chromosome"/>
</dbReference>
<dbReference type="Pfam" id="PF14358">
    <property type="entry name" value="DUF4405"/>
    <property type="match status" value="1"/>
</dbReference>
<evidence type="ECO:0000313" key="4">
    <source>
        <dbReference type="Proteomes" id="UP000185490"/>
    </source>
</evidence>
<evidence type="ECO:0000259" key="2">
    <source>
        <dbReference type="Pfam" id="PF14358"/>
    </source>
</evidence>
<keyword evidence="1" id="KW-0472">Membrane</keyword>
<gene>
    <name evidence="3" type="ORF">BW47_08885</name>
</gene>
<proteinExistence type="predicted"/>
<name>A0ABN4V032_9BACT</name>
<dbReference type="EMBL" id="CP007389">
    <property type="protein sequence ID" value="APT74941.1"/>
    <property type="molecule type" value="Genomic_DNA"/>
</dbReference>
<feature type="transmembrane region" description="Helical" evidence="1">
    <location>
        <begin position="67"/>
        <end position="95"/>
    </location>
</feature>
<keyword evidence="4" id="KW-1185">Reference proteome</keyword>
<dbReference type="InterPro" id="IPR025517">
    <property type="entry name" value="DUF4405"/>
</dbReference>
<protein>
    <recommendedName>
        <fullName evidence="2">Flavinylation-associated cytochrome domain-containing protein</fullName>
    </recommendedName>
</protein>
<feature type="domain" description="Flavinylation-associated cytochrome" evidence="2">
    <location>
        <begin position="27"/>
        <end position="83"/>
    </location>
</feature>
<reference evidence="3 4" key="1">
    <citation type="submission" date="2014-02" db="EMBL/GenBank/DDBJ databases">
        <title>Diversity of Thermotogales isolates from hydrothermal vents.</title>
        <authorList>
            <person name="Haverkamp T.H.A."/>
            <person name="Lossouarn J."/>
            <person name="Geslin C."/>
            <person name="Nesbo C.L."/>
        </authorList>
    </citation>
    <scope>NUCLEOTIDE SEQUENCE [LARGE SCALE GENOMIC DNA]</scope>
    <source>
        <strain evidence="3 4">431</strain>
    </source>
</reference>
<dbReference type="RefSeq" id="WP_012057880.1">
    <property type="nucleotide sequence ID" value="NZ_CP007389.1"/>
</dbReference>
<evidence type="ECO:0000256" key="1">
    <source>
        <dbReference type="SAM" id="Phobius"/>
    </source>
</evidence>
<organism evidence="3 4">
    <name type="scientific">Thermosipho melanesiensis</name>
    <dbReference type="NCBI Taxonomy" id="46541"/>
    <lineage>
        <taxon>Bacteria</taxon>
        <taxon>Thermotogati</taxon>
        <taxon>Thermotogota</taxon>
        <taxon>Thermotogae</taxon>
        <taxon>Thermotogales</taxon>
        <taxon>Fervidobacteriaceae</taxon>
        <taxon>Thermosipho</taxon>
    </lineage>
</organism>
<keyword evidence="1" id="KW-0812">Transmembrane</keyword>
<evidence type="ECO:0000313" key="3">
    <source>
        <dbReference type="EMBL" id="APT74941.1"/>
    </source>
</evidence>
<sequence>MKTKKSKAFGDKFTISIPKPIMKLKGVISLLLLISFILVAITGVVLQQSIAKGVKLSNPIWLKIHNISGYAMIVFVILHLFFNSKLFFMEILYLFGWQPKNKK</sequence>
<keyword evidence="1" id="KW-1133">Transmembrane helix</keyword>